<dbReference type="Pfam" id="PF26093">
    <property type="entry name" value="HTH_TGH"/>
    <property type="match status" value="1"/>
</dbReference>
<keyword evidence="4" id="KW-1185">Reference proteome</keyword>
<dbReference type="InterPro" id="IPR000467">
    <property type="entry name" value="G_patch_dom"/>
</dbReference>
<feature type="compositionally biased region" description="Polar residues" evidence="1">
    <location>
        <begin position="541"/>
        <end position="556"/>
    </location>
</feature>
<protein>
    <recommendedName>
        <fullName evidence="2">G-patch domain-containing protein</fullName>
    </recommendedName>
</protein>
<feature type="region of interest" description="Disordered" evidence="1">
    <location>
        <begin position="210"/>
        <end position="245"/>
    </location>
</feature>
<dbReference type="RefSeq" id="XP_013348802.1">
    <property type="nucleotide sequence ID" value="XM_013493348.1"/>
</dbReference>
<accession>A0A074Z1Z5</accession>
<dbReference type="Proteomes" id="UP000030641">
    <property type="component" value="Unassembled WGS sequence"/>
</dbReference>
<feature type="region of interest" description="Disordered" evidence="1">
    <location>
        <begin position="79"/>
        <end position="136"/>
    </location>
</feature>
<feature type="region of interest" description="Disordered" evidence="1">
    <location>
        <begin position="160"/>
        <end position="192"/>
    </location>
</feature>
<name>A0A074Z1Z5_AURSE</name>
<reference evidence="3 4" key="1">
    <citation type="journal article" date="2014" name="BMC Genomics">
        <title>Genome sequencing of four Aureobasidium pullulans varieties: biotechnological potential, stress tolerance, and description of new species.</title>
        <authorList>
            <person name="Gostin Ar C."/>
            <person name="Ohm R.A."/>
            <person name="Kogej T."/>
            <person name="Sonjak S."/>
            <person name="Turk M."/>
            <person name="Zajc J."/>
            <person name="Zalar P."/>
            <person name="Grube M."/>
            <person name="Sun H."/>
            <person name="Han J."/>
            <person name="Sharma A."/>
            <person name="Chiniquy J."/>
            <person name="Ngan C.Y."/>
            <person name="Lipzen A."/>
            <person name="Barry K."/>
            <person name="Grigoriev I.V."/>
            <person name="Gunde-Cimerman N."/>
        </authorList>
    </citation>
    <scope>NUCLEOTIDE SEQUENCE [LARGE SCALE GENOMIC DNA]</scope>
    <source>
        <strain evidence="3 4">EXF-2481</strain>
    </source>
</reference>
<proteinExistence type="predicted"/>
<dbReference type="InterPro" id="IPR011666">
    <property type="entry name" value="DUF1604"/>
</dbReference>
<dbReference type="AlphaFoldDB" id="A0A074Z1Z5"/>
<dbReference type="OMA" id="MIQFVRK"/>
<dbReference type="EMBL" id="KL584749">
    <property type="protein sequence ID" value="KER00358.1"/>
    <property type="molecule type" value="Genomic_DNA"/>
</dbReference>
<dbReference type="InParanoid" id="A0A074Z1Z5"/>
<dbReference type="Pfam" id="PF07713">
    <property type="entry name" value="DUF1604"/>
    <property type="match status" value="1"/>
</dbReference>
<evidence type="ECO:0000256" key="1">
    <source>
        <dbReference type="SAM" id="MobiDB-lite"/>
    </source>
</evidence>
<dbReference type="PANTHER" id="PTHR13384">
    <property type="entry name" value="G PATCH DOMAIN-CONTAINING PROTEIN 1"/>
    <property type="match status" value="1"/>
</dbReference>
<dbReference type="GO" id="GO:0005634">
    <property type="term" value="C:nucleus"/>
    <property type="evidence" value="ECO:0007669"/>
    <property type="project" value="TreeGrafter"/>
</dbReference>
<sequence>MSYKRSRDNFESDQLPPFALFGTPLPPLDSDTRDDGSYVPVWKQDARDEQGRKRFHGAFTGGYSAGYFNTVGSKEGWAPATFTSSRTNRRKDAHAARPEDFMDDEDRAAAAEAQKLQTQDDFAGFGSTSQDPLRRGLMSDLLRPVGETMGVKLLQKMGWRQGQGVGPRIRRKARGDDIIGSSTGDGTHLFAPDNSRMVAFSRKKDRFGLGYTSGERLDDVRSAAEPDDGGEDASEPFDQPVKPKVKAKRSGFGVGVLNDTGSDEEDPYDIGPKISYNRVIGGDRKKKKGGIVATTANPALKGLKQPTFLSKKLGQGNNNGFRKCHDGRLPLDGFVLASSLLLNKQENKHPPPNVPEGWEPNQTTSEATKSSSHQSTADAARASTMDPARRAAALGEEQLPGKSIFDFMSKATRDKLATATGRSNLPMARGEAAPEGWQRSEADKQKSLWDLVPKIDVSVAASALQRGTSGWMPYAEDEAKRSRYRSFLESCSGQRDALPDRVKGSTMDEWAKEMREFAQAAEVFKPISGLMASRFTSSSSAPRLATDTISSSSEQPTKPDDPAEAAAKIGMFGPMTRTRIQFYPTRLLCKRFNVKAPAHADPGKGPTGNDSVVLDSRLDVVSQDKMDQMMRETWSRPKAAPDGGNETLLSTPAEPQVRPQVNVEVNEAIEAERPGDAVFKAIFGSDSEDD</sequence>
<dbReference type="GeneID" id="25364169"/>
<feature type="region of interest" description="Disordered" evidence="1">
    <location>
        <begin position="541"/>
        <end position="564"/>
    </location>
</feature>
<evidence type="ECO:0000313" key="4">
    <source>
        <dbReference type="Proteomes" id="UP000030641"/>
    </source>
</evidence>
<feature type="compositionally biased region" description="Polar residues" evidence="1">
    <location>
        <begin position="360"/>
        <end position="377"/>
    </location>
</feature>
<gene>
    <name evidence="3" type="ORF">AUEXF2481DRAFT_304</name>
</gene>
<feature type="region of interest" description="Disordered" evidence="1">
    <location>
        <begin position="1"/>
        <end position="37"/>
    </location>
</feature>
<feature type="region of interest" description="Disordered" evidence="1">
    <location>
        <begin position="635"/>
        <end position="660"/>
    </location>
</feature>
<dbReference type="HOGENOM" id="CLU_008613_3_0_1"/>
<dbReference type="Pfam" id="PF01585">
    <property type="entry name" value="G-patch"/>
    <property type="match status" value="1"/>
</dbReference>
<feature type="compositionally biased region" description="Acidic residues" evidence="1">
    <location>
        <begin position="225"/>
        <end position="235"/>
    </location>
</feature>
<organism evidence="3 4">
    <name type="scientific">Aureobasidium subglaciale (strain EXF-2481)</name>
    <name type="common">Aureobasidium pullulans var. subglaciale</name>
    <dbReference type="NCBI Taxonomy" id="1043005"/>
    <lineage>
        <taxon>Eukaryota</taxon>
        <taxon>Fungi</taxon>
        <taxon>Dikarya</taxon>
        <taxon>Ascomycota</taxon>
        <taxon>Pezizomycotina</taxon>
        <taxon>Dothideomycetes</taxon>
        <taxon>Dothideomycetidae</taxon>
        <taxon>Dothideales</taxon>
        <taxon>Saccotheciaceae</taxon>
        <taxon>Aureobasidium</taxon>
    </lineage>
</organism>
<feature type="compositionally biased region" description="Basic and acidic residues" evidence="1">
    <location>
        <begin position="215"/>
        <end position="224"/>
    </location>
</feature>
<dbReference type="STRING" id="1043005.A0A074Z1Z5"/>
<feature type="region of interest" description="Disordered" evidence="1">
    <location>
        <begin position="345"/>
        <end position="389"/>
    </location>
</feature>
<feature type="domain" description="G-patch" evidence="2">
    <location>
        <begin position="146"/>
        <end position="214"/>
    </location>
</feature>
<dbReference type="PANTHER" id="PTHR13384:SF19">
    <property type="entry name" value="G PATCH DOMAIN-CONTAINING PROTEIN 1"/>
    <property type="match status" value="1"/>
</dbReference>
<dbReference type="PROSITE" id="PS50174">
    <property type="entry name" value="G_PATCH"/>
    <property type="match status" value="1"/>
</dbReference>
<feature type="compositionally biased region" description="Basic and acidic residues" evidence="1">
    <location>
        <begin position="1"/>
        <end position="10"/>
    </location>
</feature>
<feature type="compositionally biased region" description="Low complexity" evidence="1">
    <location>
        <begin position="178"/>
        <end position="187"/>
    </location>
</feature>
<dbReference type="GO" id="GO:0006397">
    <property type="term" value="P:mRNA processing"/>
    <property type="evidence" value="ECO:0007669"/>
    <property type="project" value="InterPro"/>
</dbReference>
<evidence type="ECO:0000313" key="3">
    <source>
        <dbReference type="EMBL" id="KER00358.1"/>
    </source>
</evidence>
<dbReference type="OrthoDB" id="20507at2759"/>
<evidence type="ECO:0000259" key="2">
    <source>
        <dbReference type="PROSITE" id="PS50174"/>
    </source>
</evidence>
<dbReference type="GO" id="GO:0003723">
    <property type="term" value="F:RNA binding"/>
    <property type="evidence" value="ECO:0007669"/>
    <property type="project" value="TreeGrafter"/>
</dbReference>
<feature type="compositionally biased region" description="Polar residues" evidence="1">
    <location>
        <begin position="115"/>
        <end position="131"/>
    </location>
</feature>